<reference evidence="9" key="1">
    <citation type="journal article" date="2011" name="Genome Biol.">
        <title>Comparative genomics of the social amoebae Dictyostelium discoideum and Dictyostelium purpureum.</title>
        <authorList>
            <consortium name="US DOE Joint Genome Institute (JGI-PGF)"/>
            <person name="Sucgang R."/>
            <person name="Kuo A."/>
            <person name="Tian X."/>
            <person name="Salerno W."/>
            <person name="Parikh A."/>
            <person name="Feasley C.L."/>
            <person name="Dalin E."/>
            <person name="Tu H."/>
            <person name="Huang E."/>
            <person name="Barry K."/>
            <person name="Lindquist E."/>
            <person name="Shapiro H."/>
            <person name="Bruce D."/>
            <person name="Schmutz J."/>
            <person name="Salamov A."/>
            <person name="Fey P."/>
            <person name="Gaudet P."/>
            <person name="Anjard C."/>
            <person name="Babu M.M."/>
            <person name="Basu S."/>
            <person name="Bushmanova Y."/>
            <person name="van der Wel H."/>
            <person name="Katoh-Kurasawa M."/>
            <person name="Dinh C."/>
            <person name="Coutinho P.M."/>
            <person name="Saito T."/>
            <person name="Elias M."/>
            <person name="Schaap P."/>
            <person name="Kay R.R."/>
            <person name="Henrissat B."/>
            <person name="Eichinger L."/>
            <person name="Rivero F."/>
            <person name="Putnam N.H."/>
            <person name="West C.M."/>
            <person name="Loomis W.F."/>
            <person name="Chisholm R.L."/>
            <person name="Shaulsky G."/>
            <person name="Strassmann J.E."/>
            <person name="Queller D.C."/>
            <person name="Kuspa A."/>
            <person name="Grigoriev I.V."/>
        </authorList>
    </citation>
    <scope>NUCLEOTIDE SEQUENCE [LARGE SCALE GENOMIC DNA]</scope>
    <source>
        <strain evidence="9">QSDP1</strain>
    </source>
</reference>
<dbReference type="OrthoDB" id="195015at2759"/>
<dbReference type="PANTHER" id="PTHR11923">
    <property type="entry name" value="SCAVENGER RECEPTOR CLASS B TYPE-1 SR-B1"/>
    <property type="match status" value="1"/>
</dbReference>
<evidence type="ECO:0000256" key="5">
    <source>
        <dbReference type="ARBA" id="ARBA00023136"/>
    </source>
</evidence>
<keyword evidence="3 7" id="KW-0812">Transmembrane</keyword>
<proteinExistence type="inferred from homology"/>
<evidence type="ECO:0000256" key="4">
    <source>
        <dbReference type="ARBA" id="ARBA00022989"/>
    </source>
</evidence>
<dbReference type="GeneID" id="10509425"/>
<dbReference type="RefSeq" id="XP_003283520.1">
    <property type="nucleotide sequence ID" value="XM_003283472.1"/>
</dbReference>
<keyword evidence="4 7" id="KW-1133">Transmembrane helix</keyword>
<dbReference type="InterPro" id="IPR002159">
    <property type="entry name" value="CD36_fam"/>
</dbReference>
<protein>
    <submittedName>
        <fullName evidence="8">Uncharacterized protein</fullName>
    </submittedName>
</protein>
<dbReference type="GO" id="GO:0012506">
    <property type="term" value="C:vesicle membrane"/>
    <property type="evidence" value="ECO:0000318"/>
    <property type="project" value="GO_Central"/>
</dbReference>
<name>F0Z7W3_DICPU</name>
<dbReference type="FunCoup" id="F0Z7W3">
    <property type="interactions" value="1"/>
</dbReference>
<dbReference type="GO" id="GO:0030659">
    <property type="term" value="C:cytoplasmic vesicle membrane"/>
    <property type="evidence" value="ECO:0007669"/>
    <property type="project" value="EnsemblProtists"/>
</dbReference>
<keyword evidence="6" id="KW-0325">Glycoprotein</keyword>
<dbReference type="GO" id="GO:0045335">
    <property type="term" value="C:phagocytic vesicle"/>
    <property type="evidence" value="ECO:0000318"/>
    <property type="project" value="GO_Central"/>
</dbReference>
<dbReference type="eggNOG" id="KOG3776">
    <property type="taxonomic scope" value="Eukaryota"/>
</dbReference>
<keyword evidence="9" id="KW-1185">Reference proteome</keyword>
<dbReference type="Pfam" id="PF01130">
    <property type="entry name" value="CD36"/>
    <property type="match status" value="2"/>
</dbReference>
<sequence>MANSKGLFISGIILGIVGIILFVISFALFPTVLRNATESAIKSNVIVDSRKSTRYNDWKGQQSVDNYYKQYYYAWNLTNPNEFLNGEKPIFNQIGPFNYKYLWSYSNVTFLENGNMVQYVNKKSYIQQQDDETFDPDMIEITNINPAFLGLLSQLQNNANQIGASSEELLFILGSGPQMNQFIQDLSTSNFTQIAYFFNGPTSFKSRYDLIIQSLNESNPQDYFLEQWANATSIPIENDYIWTDMLVSYGLDQPLGISLESARMILDPNNTASILNLSSGIFLWLNSTINSSIQQSLANQLNISITQLLLIRSWYMNQFNPQFTQSLLLETCNIPTMDYLGLCQFVTTIPLGYQSISAFNDYLSPNWIKSLPTPFEIPSLAGSNVSFSVMNASKYLFSENDENSLLSIQGIGNFASQYSGNQNFTVWNINSNDAQTLFSYIFGMLPESYSENFIKSFYSTSGLIVTKTVNDWLWNCNDPLLQVLGIDNNCALQLNNTIFKPSTIYTGKNDTSKTNQYYKYQNETILSAWNQGEPVNVTGFAETGQFPPLGGIPNSLTMFEENILRPVELLLNGPSQVEGINTQRYYLQNNSLPIDPSFNSSIQGFANLTGIKGLPLFVSLWDMYEVPPQYSGNLIPGLNQTWENAQIPLDLEPITGNALYFNLKLQINLGFPNNSNYFEPNGKWSGIHIPSDTGLFMPSFKIGLTAQPSNSTVDLIKSQFKEIQIVKVAPVVVFAIFGGILVVASIIMSSVGFRRIFIRKGYHQIN</sequence>
<evidence type="ECO:0000256" key="7">
    <source>
        <dbReference type="SAM" id="Phobius"/>
    </source>
</evidence>
<dbReference type="GO" id="GO:0006911">
    <property type="term" value="P:phagocytosis, engulfment"/>
    <property type="evidence" value="ECO:0000318"/>
    <property type="project" value="GO_Central"/>
</dbReference>
<evidence type="ECO:0000313" key="8">
    <source>
        <dbReference type="EMBL" id="EGC40017.1"/>
    </source>
</evidence>
<accession>F0Z7W3</accession>
<gene>
    <name evidence="8" type="ORF">DICPUDRAFT_147188</name>
</gene>
<feature type="transmembrane region" description="Helical" evidence="7">
    <location>
        <begin position="728"/>
        <end position="753"/>
    </location>
</feature>
<evidence type="ECO:0000256" key="1">
    <source>
        <dbReference type="ARBA" id="ARBA00004370"/>
    </source>
</evidence>
<dbReference type="InParanoid" id="F0Z7W3"/>
<dbReference type="AlphaFoldDB" id="F0Z7W3"/>
<dbReference type="VEuPathDB" id="AmoebaDB:DICPUDRAFT_147188"/>
<organism evidence="8 9">
    <name type="scientific">Dictyostelium purpureum</name>
    <name type="common">Slime mold</name>
    <dbReference type="NCBI Taxonomy" id="5786"/>
    <lineage>
        <taxon>Eukaryota</taxon>
        <taxon>Amoebozoa</taxon>
        <taxon>Evosea</taxon>
        <taxon>Eumycetozoa</taxon>
        <taxon>Dictyostelia</taxon>
        <taxon>Dictyosteliales</taxon>
        <taxon>Dictyosteliaceae</taxon>
        <taxon>Dictyostelium</taxon>
    </lineage>
</organism>
<comment type="subcellular location">
    <subcellularLocation>
        <location evidence="1">Membrane</location>
    </subcellularLocation>
</comment>
<dbReference type="OMA" id="NNTIFKP"/>
<evidence type="ECO:0000256" key="2">
    <source>
        <dbReference type="ARBA" id="ARBA00010532"/>
    </source>
</evidence>
<keyword evidence="5 7" id="KW-0472">Membrane</keyword>
<feature type="transmembrane region" description="Helical" evidence="7">
    <location>
        <begin position="7"/>
        <end position="29"/>
    </location>
</feature>
<dbReference type="KEGG" id="dpp:DICPUDRAFT_147188"/>
<dbReference type="STRING" id="5786.F0Z7W3"/>
<dbReference type="PANTHER" id="PTHR11923:SF51">
    <property type="entry name" value="LYSOSOME MEMBRANE PROTEIN 2"/>
    <property type="match status" value="1"/>
</dbReference>
<comment type="similarity">
    <text evidence="2">Belongs to the CD36 family.</text>
</comment>
<evidence type="ECO:0000313" key="9">
    <source>
        <dbReference type="Proteomes" id="UP000001064"/>
    </source>
</evidence>
<evidence type="ECO:0000256" key="3">
    <source>
        <dbReference type="ARBA" id="ARBA00022692"/>
    </source>
</evidence>
<dbReference type="Proteomes" id="UP000001064">
    <property type="component" value="Unassembled WGS sequence"/>
</dbReference>
<dbReference type="GO" id="GO:0005044">
    <property type="term" value="F:scavenger receptor activity"/>
    <property type="evidence" value="ECO:0000318"/>
    <property type="project" value="GO_Central"/>
</dbReference>
<dbReference type="EMBL" id="GL870948">
    <property type="protein sequence ID" value="EGC40017.1"/>
    <property type="molecule type" value="Genomic_DNA"/>
</dbReference>
<evidence type="ECO:0000256" key="6">
    <source>
        <dbReference type="ARBA" id="ARBA00023180"/>
    </source>
</evidence>